<feature type="signal peptide" evidence="1">
    <location>
        <begin position="1"/>
        <end position="24"/>
    </location>
</feature>
<name>A0A1D3JXG7_PSEVE</name>
<evidence type="ECO:0008006" key="4">
    <source>
        <dbReference type="Google" id="ProtNLM"/>
    </source>
</evidence>
<dbReference type="AlphaFoldDB" id="A0A1D3JXG7"/>
<evidence type="ECO:0000313" key="3">
    <source>
        <dbReference type="Proteomes" id="UP000245431"/>
    </source>
</evidence>
<dbReference type="Pfam" id="PF06674">
    <property type="entry name" value="DUF1176"/>
    <property type="match status" value="1"/>
</dbReference>
<protein>
    <recommendedName>
        <fullName evidence="4">DUF1176 domain-containing protein</fullName>
    </recommendedName>
</protein>
<dbReference type="Proteomes" id="UP000245431">
    <property type="component" value="Chromosome PVE_r1"/>
</dbReference>
<dbReference type="EMBL" id="LT599583">
    <property type="protein sequence ID" value="SBW80712.1"/>
    <property type="molecule type" value="Genomic_DNA"/>
</dbReference>
<sequence>MNTFPLNSISIFVLFGILGSSANAATSPNGVNFTHKEWQLACDNTHTCRAVGATNNTLALMITRDAGPNQLPTANLKFSNWKTDSFKSTLVGGIKQVLLRINDRLIGRLNINSHSDYLLDELQTAAVIDALKGSARVSFEVLDYSAASKVTTLSGQGAYAVFLKMDETQKRIGTPAALVKKGLEDENSVIYPLKVPVIHRVMPEGYHVGFMGKWLEPASVRVLVGNKLIESLDNPQDCAPLQRVNEGIRVYPLNETHVLLSAACQGMPGMWESPASRDYREGYWTIDKKFLGVPSLITISATDYGNGLISEYRDPAMDCGEYKSWIWDGVKFVLGNSYIQGICNKKISLVSQGWKMPTVVVNEIIPGK</sequence>
<dbReference type="InterPro" id="IPR009560">
    <property type="entry name" value="DUF1176"/>
</dbReference>
<gene>
    <name evidence="2" type="ORF">PVE_R1G2828</name>
</gene>
<organism evidence="2 3">
    <name type="scientific">Pseudomonas veronii 1YdBTEX2</name>
    <dbReference type="NCBI Taxonomy" id="1295141"/>
    <lineage>
        <taxon>Bacteria</taxon>
        <taxon>Pseudomonadati</taxon>
        <taxon>Pseudomonadota</taxon>
        <taxon>Gammaproteobacteria</taxon>
        <taxon>Pseudomonadales</taxon>
        <taxon>Pseudomonadaceae</taxon>
        <taxon>Pseudomonas</taxon>
    </lineage>
</organism>
<reference evidence="3" key="1">
    <citation type="submission" date="2016-07" db="EMBL/GenBank/DDBJ databases">
        <authorList>
            <person name="Florea S."/>
            <person name="Webb J.S."/>
            <person name="Jaromczyk J."/>
            <person name="Schardl C.L."/>
        </authorList>
    </citation>
    <scope>NUCLEOTIDE SEQUENCE [LARGE SCALE GENOMIC DNA]</scope>
    <source>
        <strain evidence="3">1YdBTEX2</strain>
    </source>
</reference>
<evidence type="ECO:0000313" key="2">
    <source>
        <dbReference type="EMBL" id="SBW80712.1"/>
    </source>
</evidence>
<keyword evidence="1" id="KW-0732">Signal</keyword>
<dbReference type="RefSeq" id="WP_081610134.1">
    <property type="nucleotide sequence ID" value="NZ_AOUH01000016.1"/>
</dbReference>
<accession>A0A1D3JXG7</accession>
<evidence type="ECO:0000256" key="1">
    <source>
        <dbReference type="SAM" id="SignalP"/>
    </source>
</evidence>
<feature type="chain" id="PRO_5008916237" description="DUF1176 domain-containing protein" evidence="1">
    <location>
        <begin position="25"/>
        <end position="368"/>
    </location>
</feature>
<proteinExistence type="predicted"/>